<proteinExistence type="predicted"/>
<name>A0A7D9DCU4_PARCT</name>
<accession>A0A7D9DCU4</accession>
<comment type="caution">
    <text evidence="2">The sequence shown here is derived from an EMBL/GenBank/DDBJ whole genome shotgun (WGS) entry which is preliminary data.</text>
</comment>
<feature type="region of interest" description="Disordered" evidence="1">
    <location>
        <begin position="120"/>
        <end position="161"/>
    </location>
</feature>
<dbReference type="AlphaFoldDB" id="A0A7D9DCU4"/>
<sequence length="188" mass="21602">MDYAQAYRFILNICSCASRTYSRKFFDITEIATDKFVEVINSQLTEEEALQSVIVEDCLRKPRREARRRIDGENARDDIQLAVWMSSRNLSFSHEDDSNQDSENIESEVDNARKKLRLIGEPNDDNLAFGNKSTQPRSHESNTVTDDHEETEDDARDDGENQKLQVVVDLLGYVEDATTVARHVYACF</sequence>
<dbReference type="EMBL" id="CACRXK020000437">
    <property type="protein sequence ID" value="CAB3981871.1"/>
    <property type="molecule type" value="Genomic_DNA"/>
</dbReference>
<evidence type="ECO:0000256" key="1">
    <source>
        <dbReference type="SAM" id="MobiDB-lite"/>
    </source>
</evidence>
<reference evidence="2" key="1">
    <citation type="submission" date="2020-04" db="EMBL/GenBank/DDBJ databases">
        <authorList>
            <person name="Alioto T."/>
            <person name="Alioto T."/>
            <person name="Gomez Garrido J."/>
        </authorList>
    </citation>
    <scope>NUCLEOTIDE SEQUENCE</scope>
    <source>
        <strain evidence="2">A484AB</strain>
    </source>
</reference>
<dbReference type="Proteomes" id="UP001152795">
    <property type="component" value="Unassembled WGS sequence"/>
</dbReference>
<keyword evidence="3" id="KW-1185">Reference proteome</keyword>
<organism evidence="2 3">
    <name type="scientific">Paramuricea clavata</name>
    <name type="common">Red gorgonian</name>
    <name type="synonym">Violescent sea-whip</name>
    <dbReference type="NCBI Taxonomy" id="317549"/>
    <lineage>
        <taxon>Eukaryota</taxon>
        <taxon>Metazoa</taxon>
        <taxon>Cnidaria</taxon>
        <taxon>Anthozoa</taxon>
        <taxon>Octocorallia</taxon>
        <taxon>Malacalcyonacea</taxon>
        <taxon>Plexauridae</taxon>
        <taxon>Paramuricea</taxon>
    </lineage>
</organism>
<feature type="compositionally biased region" description="Acidic residues" evidence="1">
    <location>
        <begin position="147"/>
        <end position="157"/>
    </location>
</feature>
<evidence type="ECO:0000313" key="2">
    <source>
        <dbReference type="EMBL" id="CAB3981871.1"/>
    </source>
</evidence>
<evidence type="ECO:0000313" key="3">
    <source>
        <dbReference type="Proteomes" id="UP001152795"/>
    </source>
</evidence>
<protein>
    <submittedName>
        <fullName evidence="2">Uncharacterized protein</fullName>
    </submittedName>
</protein>
<gene>
    <name evidence="2" type="ORF">PACLA_8A078914</name>
</gene>